<organism evidence="9 10">
    <name type="scientific">Agrilus planipennis</name>
    <name type="common">Emerald ash borer</name>
    <name type="synonym">Agrilus marcopoli</name>
    <dbReference type="NCBI Taxonomy" id="224129"/>
    <lineage>
        <taxon>Eukaryota</taxon>
        <taxon>Metazoa</taxon>
        <taxon>Ecdysozoa</taxon>
        <taxon>Arthropoda</taxon>
        <taxon>Hexapoda</taxon>
        <taxon>Insecta</taxon>
        <taxon>Pterygota</taxon>
        <taxon>Neoptera</taxon>
        <taxon>Endopterygota</taxon>
        <taxon>Coleoptera</taxon>
        <taxon>Polyphaga</taxon>
        <taxon>Elateriformia</taxon>
        <taxon>Buprestoidea</taxon>
        <taxon>Buprestidae</taxon>
        <taxon>Agrilinae</taxon>
        <taxon>Agrilus</taxon>
    </lineage>
</organism>
<evidence type="ECO:0000256" key="4">
    <source>
        <dbReference type="ARBA" id="ARBA00022723"/>
    </source>
</evidence>
<evidence type="ECO:0000259" key="6">
    <source>
        <dbReference type="Pfam" id="PF03828"/>
    </source>
</evidence>
<feature type="domain" description="PAP-associated" evidence="6">
    <location>
        <begin position="440"/>
        <end position="475"/>
    </location>
</feature>
<sequence>MFIPFFGTKITNGIHFILLKRRWAHWTNLEGIKGMKITFLKRLLHEGETKEYKHFVPFFEVIKTRQKQAKQSILVQVQSKKSYKELETYCSQYGAIKEMFHYKAGKEPLHFILVEFQKEASVMKVLRDCEHIQDSQIVPVESTFLWFRASKNNSVKKQTSQLVLTIENGNCPLSEENLRSKLQACDSISEQIEILYESTKLNDLGVRLRFLSARQIEVALSGIFPSAVAFPFGSCVNGFGKMNCDLDVVLRLTKDKISDGNRLIYHCKASGTSERLTSQRHMETIGDFIHLFLPGCSQVRKILQARVPIIKYYQQLTDVECDLSMGNMSGVYMSDLLHIWGSTDARVRPLVFVVRKWAEEVGLTNNFPGRWITNFSLTLMVLAFLQKPKNSPPILPSLNTLVKLAGSNDKYITEDGTDCSFLRDIRKLKFKAENNEDLESLLIQFFEYYSTFEFDKKAICLNQATPITKPEHNSLYIVNPLERGLNVSKNVSPEELERLRLEMRNALWAIQLKEKKADGWGILSLFENRGRQFPSILSNIPVKSHHTRLMEISKLFEEEHLDMVPKETESLRTDNRTEIEGFTATKIRQVKTTTTENETDSNTNHVLVHVNHKTGS</sequence>
<dbReference type="GO" id="GO:1990817">
    <property type="term" value="F:poly(A) RNA polymerase activity"/>
    <property type="evidence" value="ECO:0007669"/>
    <property type="project" value="TreeGrafter"/>
</dbReference>
<dbReference type="Pfam" id="PF03828">
    <property type="entry name" value="PAP_assoc"/>
    <property type="match status" value="1"/>
</dbReference>
<comment type="cofactor">
    <cofactor evidence="1">
        <name>Mn(2+)</name>
        <dbReference type="ChEBI" id="CHEBI:29035"/>
    </cofactor>
</comment>
<keyword evidence="5" id="KW-0460">Magnesium</keyword>
<dbReference type="AlphaFoldDB" id="A0A7F5RGX6"/>
<dbReference type="Proteomes" id="UP000192223">
    <property type="component" value="Unplaced"/>
</dbReference>
<dbReference type="GO" id="GO:0031123">
    <property type="term" value="P:RNA 3'-end processing"/>
    <property type="evidence" value="ECO:0007669"/>
    <property type="project" value="TreeGrafter"/>
</dbReference>
<gene>
    <name evidence="10" type="primary">LOC108732393</name>
</gene>
<dbReference type="Gene3D" id="1.10.1410.10">
    <property type="match status" value="1"/>
</dbReference>
<dbReference type="InterPro" id="IPR043519">
    <property type="entry name" value="NT_sf"/>
</dbReference>
<evidence type="ECO:0000256" key="2">
    <source>
        <dbReference type="ARBA" id="ARBA00001946"/>
    </source>
</evidence>
<dbReference type="Gene3D" id="3.30.460.10">
    <property type="entry name" value="Beta Polymerase, domain 2"/>
    <property type="match status" value="1"/>
</dbReference>
<dbReference type="KEGG" id="apln:108732393"/>
<dbReference type="PANTHER" id="PTHR12271">
    <property type="entry name" value="POLY A POLYMERASE CID PAP -RELATED"/>
    <property type="match status" value="1"/>
</dbReference>
<dbReference type="InterPro" id="IPR054708">
    <property type="entry name" value="MTPAP-like_central"/>
</dbReference>
<proteinExistence type="predicted"/>
<reference evidence="10" key="1">
    <citation type="submission" date="2025-08" db="UniProtKB">
        <authorList>
            <consortium name="RefSeq"/>
        </authorList>
    </citation>
    <scope>IDENTIFICATION</scope>
    <source>
        <tissue evidence="10">Entire body</tissue>
    </source>
</reference>
<dbReference type="Pfam" id="PF22600">
    <property type="entry name" value="MTPAP-like_central"/>
    <property type="match status" value="1"/>
</dbReference>
<evidence type="ECO:0000256" key="1">
    <source>
        <dbReference type="ARBA" id="ARBA00001936"/>
    </source>
</evidence>
<dbReference type="Pfam" id="PF17797">
    <property type="entry name" value="RL"/>
    <property type="match status" value="1"/>
</dbReference>
<keyword evidence="4" id="KW-0479">Metal-binding</keyword>
<evidence type="ECO:0000259" key="8">
    <source>
        <dbReference type="Pfam" id="PF22600"/>
    </source>
</evidence>
<keyword evidence="9" id="KW-1185">Reference proteome</keyword>
<dbReference type="InterPro" id="IPR002058">
    <property type="entry name" value="PAP_assoc"/>
</dbReference>
<dbReference type="PANTHER" id="PTHR12271:SF133">
    <property type="entry name" value="POLY(A) RNA POLYMERASE, MITOCHONDRIAL"/>
    <property type="match status" value="1"/>
</dbReference>
<evidence type="ECO:0000256" key="3">
    <source>
        <dbReference type="ARBA" id="ARBA00022679"/>
    </source>
</evidence>
<protein>
    <submittedName>
        <fullName evidence="10">Poly(A) RNA polymerase, mitochondrial isoform X1</fullName>
    </submittedName>
</protein>
<dbReference type="GO" id="GO:0046872">
    <property type="term" value="F:metal ion binding"/>
    <property type="evidence" value="ECO:0007669"/>
    <property type="project" value="UniProtKB-KW"/>
</dbReference>
<evidence type="ECO:0000313" key="10">
    <source>
        <dbReference type="RefSeq" id="XP_025835228.1"/>
    </source>
</evidence>
<evidence type="ECO:0000256" key="5">
    <source>
        <dbReference type="ARBA" id="ARBA00022842"/>
    </source>
</evidence>
<accession>A0A7F5RGX6</accession>
<evidence type="ECO:0000259" key="7">
    <source>
        <dbReference type="Pfam" id="PF17797"/>
    </source>
</evidence>
<dbReference type="OrthoDB" id="434989at2759"/>
<keyword evidence="3" id="KW-0808">Transferase</keyword>
<name>A0A7F5RGX6_AGRPL</name>
<feature type="domain" description="Poly(A) RNA polymerase mitochondrial-like central palm" evidence="8">
    <location>
        <begin position="188"/>
        <end position="341"/>
    </location>
</feature>
<dbReference type="GeneID" id="108732393"/>
<dbReference type="CTD" id="55149"/>
<dbReference type="InParanoid" id="A0A7F5RGX6"/>
<dbReference type="CDD" id="cd05402">
    <property type="entry name" value="NT_PAP_TUTase"/>
    <property type="match status" value="1"/>
</dbReference>
<feature type="domain" description="RL" evidence="7">
    <location>
        <begin position="58"/>
        <end position="125"/>
    </location>
</feature>
<evidence type="ECO:0000313" key="9">
    <source>
        <dbReference type="Proteomes" id="UP000192223"/>
    </source>
</evidence>
<dbReference type="RefSeq" id="XP_025835228.1">
    <property type="nucleotide sequence ID" value="XM_025979443.1"/>
</dbReference>
<dbReference type="SUPFAM" id="SSF81631">
    <property type="entry name" value="PAP/OAS1 substrate-binding domain"/>
    <property type="match status" value="1"/>
</dbReference>
<comment type="cofactor">
    <cofactor evidence="2">
        <name>Mg(2+)</name>
        <dbReference type="ChEBI" id="CHEBI:18420"/>
    </cofactor>
</comment>
<dbReference type="SUPFAM" id="SSF81301">
    <property type="entry name" value="Nucleotidyltransferase"/>
    <property type="match status" value="1"/>
</dbReference>
<dbReference type="InterPro" id="IPR041252">
    <property type="entry name" value="RL"/>
</dbReference>
<dbReference type="FunCoup" id="A0A7F5RGX6">
    <property type="interactions" value="1774"/>
</dbReference>